<dbReference type="Proteomes" id="UP000002033">
    <property type="component" value="Chromosome"/>
</dbReference>
<dbReference type="EMBL" id="CP002083">
    <property type="protein sequence ID" value="ADJ22088.1"/>
    <property type="molecule type" value="Genomic_DNA"/>
</dbReference>
<evidence type="ECO:0000256" key="1">
    <source>
        <dbReference type="SAM" id="MobiDB-lite"/>
    </source>
</evidence>
<feature type="region of interest" description="Disordered" evidence="1">
    <location>
        <begin position="57"/>
        <end position="79"/>
    </location>
</feature>
<keyword evidence="3" id="KW-1185">Reference proteome</keyword>
<dbReference type="KEGG" id="hdn:Hden_0263"/>
<gene>
    <name evidence="2" type="ordered locus">Hden_0263</name>
</gene>
<organism evidence="2 3">
    <name type="scientific">Hyphomicrobium denitrificans (strain ATCC 51888 / DSM 1869 / NCIMB 11706 / TK 0415)</name>
    <dbReference type="NCBI Taxonomy" id="582899"/>
    <lineage>
        <taxon>Bacteria</taxon>
        <taxon>Pseudomonadati</taxon>
        <taxon>Pseudomonadota</taxon>
        <taxon>Alphaproteobacteria</taxon>
        <taxon>Hyphomicrobiales</taxon>
        <taxon>Hyphomicrobiaceae</taxon>
        <taxon>Hyphomicrobium</taxon>
    </lineage>
</organism>
<dbReference type="HOGENOM" id="CLU_2193372_0_0_5"/>
<accession>D8JQT6</accession>
<name>D8JQT6_HYPDA</name>
<dbReference type="AlphaFoldDB" id="D8JQT6"/>
<sequence>MHGAARSASLIQMQRARPRRPVPLLIGATDSTPWSRAVAPDAFPFVILGRARQRRVEGRGSSTKLVEDTPLGLPPGSTNEIGQCQNKIVTAAKAAVYDKRPTARRLRL</sequence>
<evidence type="ECO:0000313" key="3">
    <source>
        <dbReference type="Proteomes" id="UP000002033"/>
    </source>
</evidence>
<proteinExistence type="predicted"/>
<reference evidence="3" key="1">
    <citation type="journal article" date="2011" name="J. Bacteriol.">
        <title>Genome sequences of eight morphologically diverse alphaproteobacteria.</title>
        <authorList>
            <consortium name="US DOE Joint Genome Institute"/>
            <person name="Brown P.J."/>
            <person name="Kysela D.T."/>
            <person name="Buechlein A."/>
            <person name="Hemmerich C."/>
            <person name="Brun Y.V."/>
        </authorList>
    </citation>
    <scope>NUCLEOTIDE SEQUENCE [LARGE SCALE GENOMIC DNA]</scope>
    <source>
        <strain evidence="3">ATCC 51888 / DSM 1869 / NCIB 11706 / TK 0415</strain>
    </source>
</reference>
<protein>
    <submittedName>
        <fullName evidence="2">Uncharacterized protein</fullName>
    </submittedName>
</protein>
<evidence type="ECO:0000313" key="2">
    <source>
        <dbReference type="EMBL" id="ADJ22088.1"/>
    </source>
</evidence>